<dbReference type="SUPFAM" id="SSF54909">
    <property type="entry name" value="Dimeric alpha+beta barrel"/>
    <property type="match status" value="1"/>
</dbReference>
<dbReference type="RefSeq" id="WP_377259036.1">
    <property type="nucleotide sequence ID" value="NZ_JBHMAA010000010.1"/>
</dbReference>
<gene>
    <name evidence="1" type="ORF">ACFFP0_08600</name>
</gene>
<keyword evidence="2" id="KW-1185">Reference proteome</keyword>
<accession>A0ABV6AEA8</accession>
<protein>
    <recommendedName>
        <fullName evidence="3">ABM domain-containing protein</fullName>
    </recommendedName>
</protein>
<dbReference type="InterPro" id="IPR011008">
    <property type="entry name" value="Dimeric_a/b-barrel"/>
</dbReference>
<name>A0ABV6AEA8_9HYPH</name>
<dbReference type="Proteomes" id="UP001589692">
    <property type="component" value="Unassembled WGS sequence"/>
</dbReference>
<evidence type="ECO:0000313" key="1">
    <source>
        <dbReference type="EMBL" id="MFB9948905.1"/>
    </source>
</evidence>
<sequence>MIVRIWRTRFDPSEREKLVAYANDVSLPVLSSRDGVKAVLFYAKDDEWVTMTVWDSQAAIDRLGDDPEYQRIVAGILDLGVLREDQSVEIFEYEGGVSLLAPPHNS</sequence>
<dbReference type="EMBL" id="JBHMAA010000010">
    <property type="protein sequence ID" value="MFB9948905.1"/>
    <property type="molecule type" value="Genomic_DNA"/>
</dbReference>
<proteinExistence type="predicted"/>
<evidence type="ECO:0008006" key="3">
    <source>
        <dbReference type="Google" id="ProtNLM"/>
    </source>
</evidence>
<comment type="caution">
    <text evidence="1">The sequence shown here is derived from an EMBL/GenBank/DDBJ whole genome shotgun (WGS) entry which is preliminary data.</text>
</comment>
<evidence type="ECO:0000313" key="2">
    <source>
        <dbReference type="Proteomes" id="UP001589692"/>
    </source>
</evidence>
<organism evidence="1 2">
    <name type="scientific">Rhizobium puerariae</name>
    <dbReference type="NCBI Taxonomy" id="1585791"/>
    <lineage>
        <taxon>Bacteria</taxon>
        <taxon>Pseudomonadati</taxon>
        <taxon>Pseudomonadota</taxon>
        <taxon>Alphaproteobacteria</taxon>
        <taxon>Hyphomicrobiales</taxon>
        <taxon>Rhizobiaceae</taxon>
        <taxon>Rhizobium/Agrobacterium group</taxon>
        <taxon>Rhizobium</taxon>
    </lineage>
</organism>
<reference evidence="1 2" key="1">
    <citation type="submission" date="2024-09" db="EMBL/GenBank/DDBJ databases">
        <authorList>
            <person name="Sun Q."/>
            <person name="Mori K."/>
        </authorList>
    </citation>
    <scope>NUCLEOTIDE SEQUENCE [LARGE SCALE GENOMIC DNA]</scope>
    <source>
        <strain evidence="1 2">TBRC 4938</strain>
    </source>
</reference>